<feature type="region of interest" description="Disordered" evidence="7">
    <location>
        <begin position="29"/>
        <end position="58"/>
    </location>
</feature>
<dbReference type="InterPro" id="IPR011701">
    <property type="entry name" value="MFS"/>
</dbReference>
<dbReference type="Proteomes" id="UP001206595">
    <property type="component" value="Unassembled WGS sequence"/>
</dbReference>
<feature type="compositionally biased region" description="Polar residues" evidence="7">
    <location>
        <begin position="37"/>
        <end position="55"/>
    </location>
</feature>
<evidence type="ECO:0000256" key="6">
    <source>
        <dbReference type="ARBA" id="ARBA00023136"/>
    </source>
</evidence>
<evidence type="ECO:0000256" key="5">
    <source>
        <dbReference type="ARBA" id="ARBA00022989"/>
    </source>
</evidence>
<proteinExistence type="inferred from homology"/>
<evidence type="ECO:0000256" key="1">
    <source>
        <dbReference type="ARBA" id="ARBA00004127"/>
    </source>
</evidence>
<dbReference type="PANTHER" id="PTHR23514">
    <property type="entry name" value="BYPASS OF STOP CODON PROTEIN 6"/>
    <property type="match status" value="1"/>
</dbReference>
<keyword evidence="3" id="KW-0813">Transport</keyword>
<feature type="transmembrane region" description="Helical" evidence="8">
    <location>
        <begin position="162"/>
        <end position="183"/>
    </location>
</feature>
<protein>
    <recommendedName>
        <fullName evidence="9">Major facilitator superfamily (MFS) profile domain-containing protein</fullName>
    </recommendedName>
</protein>
<feature type="transmembrane region" description="Helical" evidence="8">
    <location>
        <begin position="221"/>
        <end position="241"/>
    </location>
</feature>
<sequence>MEHSEAPVFVRSQSDTSDAQTIVVHCSKEKPQEPISDDQSASTICNSSPTEATGETETDRQRLRKTIFQILQCFYTVSLMGLQDGNFGVILPRLKEYYSVSDSLVSILFLLQAGGYFVMAFSNGYVVSKITQKGSLYLGCTMLVIGYVVILFGLPFPVICVMMIIVGGGLSLLNAGCNVYIITAPYTTTVLNLLHACYGTGAMIGPLMASSLLEHNLSWRVSYMILAGLSGLSLLGMYINFRNTEIEIHTEPAPESTAEDGELTVKRDSIFKQVIKQRVTPVCSVFLLFYVGTEVTFGSWSFSFLTEVRGGNPVQLAQVTSGYWAGLTFGRIFLGAITARFGEKRMVTLYLIVTCAMIILIWQATPIPVDLAGLVILGMALGPIFPTTVSMVSQILPRYLHTTTIGFLVGLGQGGAALFPFVNGQIASKAGVIGMMPFTLALSIAMLATWIFMPSIGPSMNFIEIYKQRKLKSKNPTADLEANTVASDKV</sequence>
<comment type="similarity">
    <text evidence="2">Belongs to the major facilitator superfamily.</text>
</comment>
<feature type="transmembrane region" description="Helical" evidence="8">
    <location>
        <begin position="136"/>
        <end position="156"/>
    </location>
</feature>
<keyword evidence="11" id="KW-1185">Reference proteome</keyword>
<dbReference type="Gene3D" id="1.20.1250.20">
    <property type="entry name" value="MFS general substrate transporter like domains"/>
    <property type="match status" value="2"/>
</dbReference>
<dbReference type="InterPro" id="IPR051788">
    <property type="entry name" value="MFS_Transporter"/>
</dbReference>
<dbReference type="GeneID" id="75916605"/>
<organism evidence="10 11">
    <name type="scientific">Umbelopsis ramanniana AG</name>
    <dbReference type="NCBI Taxonomy" id="1314678"/>
    <lineage>
        <taxon>Eukaryota</taxon>
        <taxon>Fungi</taxon>
        <taxon>Fungi incertae sedis</taxon>
        <taxon>Mucoromycota</taxon>
        <taxon>Mucoromycotina</taxon>
        <taxon>Umbelopsidomycetes</taxon>
        <taxon>Umbelopsidales</taxon>
        <taxon>Umbelopsidaceae</taxon>
        <taxon>Umbelopsis</taxon>
    </lineage>
</organism>
<feature type="transmembrane region" description="Helical" evidence="8">
    <location>
        <begin position="66"/>
        <end position="83"/>
    </location>
</feature>
<reference evidence="10" key="1">
    <citation type="submission" date="2021-06" db="EMBL/GenBank/DDBJ databases">
        <authorList>
            <consortium name="DOE Joint Genome Institute"/>
            <person name="Mondo S.J."/>
            <person name="Amses K.R."/>
            <person name="Simmons D.R."/>
            <person name="Longcore J.E."/>
            <person name="Seto K."/>
            <person name="Alves G.H."/>
            <person name="Bonds A.E."/>
            <person name="Quandt C.A."/>
            <person name="Davis W.J."/>
            <person name="Chang Y."/>
            <person name="Letcher P.M."/>
            <person name="Powell M.J."/>
            <person name="Kuo A."/>
            <person name="Labutti K."/>
            <person name="Pangilinan J."/>
            <person name="Andreopoulos W."/>
            <person name="Tritt A."/>
            <person name="Riley R."/>
            <person name="Hundley H."/>
            <person name="Johnson J."/>
            <person name="Lipzen A."/>
            <person name="Barry K."/>
            <person name="Berbee M.L."/>
            <person name="Buchler N.E."/>
            <person name="Grigoriev I.V."/>
            <person name="Spatafora J.W."/>
            <person name="Stajich J.E."/>
            <person name="James T.Y."/>
        </authorList>
    </citation>
    <scope>NUCLEOTIDE SEQUENCE</scope>
    <source>
        <strain evidence="10">AG</strain>
    </source>
</reference>
<name>A0AAD5E5V3_UMBRA</name>
<evidence type="ECO:0000313" key="11">
    <source>
        <dbReference type="Proteomes" id="UP001206595"/>
    </source>
</evidence>
<keyword evidence="4 8" id="KW-0812">Transmembrane</keyword>
<dbReference type="InterPro" id="IPR036259">
    <property type="entry name" value="MFS_trans_sf"/>
</dbReference>
<dbReference type="PANTHER" id="PTHR23514:SF3">
    <property type="entry name" value="BYPASS OF STOP CODON PROTEIN 6"/>
    <property type="match status" value="1"/>
</dbReference>
<dbReference type="InterPro" id="IPR020846">
    <property type="entry name" value="MFS_dom"/>
</dbReference>
<dbReference type="Pfam" id="PF07690">
    <property type="entry name" value="MFS_1"/>
    <property type="match status" value="1"/>
</dbReference>
<feature type="transmembrane region" description="Helical" evidence="8">
    <location>
        <begin position="371"/>
        <end position="392"/>
    </location>
</feature>
<evidence type="ECO:0000256" key="4">
    <source>
        <dbReference type="ARBA" id="ARBA00022692"/>
    </source>
</evidence>
<evidence type="ECO:0000256" key="7">
    <source>
        <dbReference type="SAM" id="MobiDB-lite"/>
    </source>
</evidence>
<evidence type="ECO:0000259" key="9">
    <source>
        <dbReference type="PROSITE" id="PS50850"/>
    </source>
</evidence>
<dbReference type="AlphaFoldDB" id="A0AAD5E5V3"/>
<dbReference type="SUPFAM" id="SSF103473">
    <property type="entry name" value="MFS general substrate transporter"/>
    <property type="match status" value="1"/>
</dbReference>
<gene>
    <name evidence="10" type="ORF">K450DRAFT_254813</name>
</gene>
<dbReference type="GO" id="GO:0012505">
    <property type="term" value="C:endomembrane system"/>
    <property type="evidence" value="ECO:0007669"/>
    <property type="project" value="UniProtKB-SubCell"/>
</dbReference>
<dbReference type="EMBL" id="MU620948">
    <property type="protein sequence ID" value="KAI8576896.1"/>
    <property type="molecule type" value="Genomic_DNA"/>
</dbReference>
<reference evidence="10" key="2">
    <citation type="journal article" date="2022" name="Proc. Natl. Acad. Sci. U.S.A.">
        <title>Diploid-dominant life cycles characterize the early evolution of Fungi.</title>
        <authorList>
            <person name="Amses K.R."/>
            <person name="Simmons D.R."/>
            <person name="Longcore J.E."/>
            <person name="Mondo S.J."/>
            <person name="Seto K."/>
            <person name="Jeronimo G.H."/>
            <person name="Bonds A.E."/>
            <person name="Quandt C.A."/>
            <person name="Davis W.J."/>
            <person name="Chang Y."/>
            <person name="Federici B.A."/>
            <person name="Kuo A."/>
            <person name="LaButti K."/>
            <person name="Pangilinan J."/>
            <person name="Andreopoulos W."/>
            <person name="Tritt A."/>
            <person name="Riley R."/>
            <person name="Hundley H."/>
            <person name="Johnson J."/>
            <person name="Lipzen A."/>
            <person name="Barry K."/>
            <person name="Lang B.F."/>
            <person name="Cuomo C.A."/>
            <person name="Buchler N.E."/>
            <person name="Grigoriev I.V."/>
            <person name="Spatafora J.W."/>
            <person name="Stajich J.E."/>
            <person name="James T.Y."/>
        </authorList>
    </citation>
    <scope>NUCLEOTIDE SEQUENCE</scope>
    <source>
        <strain evidence="10">AG</strain>
    </source>
</reference>
<feature type="domain" description="Major facilitator superfamily (MFS) profile" evidence="9">
    <location>
        <begin position="69"/>
        <end position="457"/>
    </location>
</feature>
<feature type="transmembrane region" description="Helical" evidence="8">
    <location>
        <begin position="279"/>
        <end position="302"/>
    </location>
</feature>
<feature type="transmembrane region" description="Helical" evidence="8">
    <location>
        <begin position="431"/>
        <end position="453"/>
    </location>
</feature>
<feature type="transmembrane region" description="Helical" evidence="8">
    <location>
        <begin position="322"/>
        <end position="341"/>
    </location>
</feature>
<comment type="caution">
    <text evidence="10">The sequence shown here is derived from an EMBL/GenBank/DDBJ whole genome shotgun (WGS) entry which is preliminary data.</text>
</comment>
<feature type="transmembrane region" description="Helical" evidence="8">
    <location>
        <begin position="399"/>
        <end position="419"/>
    </location>
</feature>
<dbReference type="RefSeq" id="XP_051441900.1">
    <property type="nucleotide sequence ID" value="XM_051591262.1"/>
</dbReference>
<feature type="transmembrane region" description="Helical" evidence="8">
    <location>
        <begin position="103"/>
        <end position="124"/>
    </location>
</feature>
<feature type="transmembrane region" description="Helical" evidence="8">
    <location>
        <begin position="348"/>
        <end position="365"/>
    </location>
</feature>
<keyword evidence="6 8" id="KW-0472">Membrane</keyword>
<feature type="transmembrane region" description="Helical" evidence="8">
    <location>
        <begin position="190"/>
        <end position="209"/>
    </location>
</feature>
<evidence type="ECO:0000256" key="8">
    <source>
        <dbReference type="SAM" id="Phobius"/>
    </source>
</evidence>
<dbReference type="FunFam" id="1.20.1250.20:FF:000286">
    <property type="entry name" value="MFS efflux transporter"/>
    <property type="match status" value="1"/>
</dbReference>
<comment type="subcellular location">
    <subcellularLocation>
        <location evidence="1">Endomembrane system</location>
        <topology evidence="1">Multi-pass membrane protein</topology>
    </subcellularLocation>
</comment>
<dbReference type="GO" id="GO:0022857">
    <property type="term" value="F:transmembrane transporter activity"/>
    <property type="evidence" value="ECO:0007669"/>
    <property type="project" value="InterPro"/>
</dbReference>
<dbReference type="PROSITE" id="PS50850">
    <property type="entry name" value="MFS"/>
    <property type="match status" value="1"/>
</dbReference>
<evidence type="ECO:0000256" key="2">
    <source>
        <dbReference type="ARBA" id="ARBA00008335"/>
    </source>
</evidence>
<keyword evidence="5 8" id="KW-1133">Transmembrane helix</keyword>
<evidence type="ECO:0000256" key="3">
    <source>
        <dbReference type="ARBA" id="ARBA00022448"/>
    </source>
</evidence>
<evidence type="ECO:0000313" key="10">
    <source>
        <dbReference type="EMBL" id="KAI8576896.1"/>
    </source>
</evidence>
<accession>A0AAD5E5V3</accession>
<dbReference type="GO" id="GO:0016020">
    <property type="term" value="C:membrane"/>
    <property type="evidence" value="ECO:0007669"/>
    <property type="project" value="TreeGrafter"/>
</dbReference>